<comment type="caution">
    <text evidence="2">The sequence shown here is derived from an EMBL/GenBank/DDBJ whole genome shotgun (WGS) entry which is preliminary data.</text>
</comment>
<evidence type="ECO:0008006" key="4">
    <source>
        <dbReference type="Google" id="ProtNLM"/>
    </source>
</evidence>
<evidence type="ECO:0000313" key="2">
    <source>
        <dbReference type="EMBL" id="RIV38239.1"/>
    </source>
</evidence>
<sequence>MKTITFYSAVLFLFLVSQTMFGQEDYQKKIEALKIEKQRIIEQEKDALKFEVRDINKRLEKGDISENEAKTLKEEVAKQRALNIENRVAIIENRIALLERNKGDVLTLSEIDTIYGDRMRIGLLLDGKPAITFNSHRWKKKIKYDRRTYSDFVMAIGFNNALIEGQSLSDSPYKIGGSRFFEMGWQWRTRVFKRSNWLRFNYGFSFQFNGLKPDGNRIFVQEGDQTVLEEFEYNLDKSKFRMDNLVFPVHFEVGPSRLRKSERSMRYSIRDQFRLGFGGYGGFNLGTRQKLKYNRDGENVKDKLKRDYNSSDLIYGVSGYMGFDGVLLYLKYDLNPIFKDADVKQNNISLGLRFDI</sequence>
<accession>A0A3A1NE36</accession>
<protein>
    <recommendedName>
        <fullName evidence="4">PorT family protein</fullName>
    </recommendedName>
</protein>
<organism evidence="2 3">
    <name type="scientific">Flagellimonas lutimaris</name>
    <dbReference type="NCBI Taxonomy" id="475082"/>
    <lineage>
        <taxon>Bacteria</taxon>
        <taxon>Pseudomonadati</taxon>
        <taxon>Bacteroidota</taxon>
        <taxon>Flavobacteriia</taxon>
        <taxon>Flavobacteriales</taxon>
        <taxon>Flavobacteriaceae</taxon>
        <taxon>Flagellimonas</taxon>
    </lineage>
</organism>
<keyword evidence="3" id="KW-1185">Reference proteome</keyword>
<dbReference type="RefSeq" id="WP_119606212.1">
    <property type="nucleotide sequence ID" value="NZ_QXFH01000004.1"/>
</dbReference>
<reference evidence="2 3" key="1">
    <citation type="submission" date="2018-08" db="EMBL/GenBank/DDBJ databases">
        <title>Proposal of Muricauda 72 sp.nov. and Muricauda NH166 sp.nov., isolated from seawater.</title>
        <authorList>
            <person name="Cheng H."/>
            <person name="Wu Y.-H."/>
            <person name="Guo L.-L."/>
            <person name="Xu X.-W."/>
        </authorList>
    </citation>
    <scope>NUCLEOTIDE SEQUENCE [LARGE SCALE GENOMIC DNA]</scope>
    <source>
        <strain evidence="2 3">KCTC 22173</strain>
    </source>
</reference>
<evidence type="ECO:0000313" key="3">
    <source>
        <dbReference type="Proteomes" id="UP000266067"/>
    </source>
</evidence>
<dbReference type="AlphaFoldDB" id="A0A3A1NE36"/>
<gene>
    <name evidence="2" type="ORF">D2V08_00585</name>
</gene>
<dbReference type="EMBL" id="QXFH01000004">
    <property type="protein sequence ID" value="RIV38239.1"/>
    <property type="molecule type" value="Genomic_DNA"/>
</dbReference>
<keyword evidence="1" id="KW-0732">Signal</keyword>
<feature type="chain" id="PRO_5017242846" description="PorT family protein" evidence="1">
    <location>
        <begin position="23"/>
        <end position="356"/>
    </location>
</feature>
<feature type="signal peptide" evidence="1">
    <location>
        <begin position="1"/>
        <end position="22"/>
    </location>
</feature>
<name>A0A3A1NE36_9FLAO</name>
<proteinExistence type="predicted"/>
<dbReference type="Proteomes" id="UP000266067">
    <property type="component" value="Unassembled WGS sequence"/>
</dbReference>
<dbReference type="OrthoDB" id="1466811at2"/>
<evidence type="ECO:0000256" key="1">
    <source>
        <dbReference type="SAM" id="SignalP"/>
    </source>
</evidence>